<dbReference type="AlphaFoldDB" id="A0A7X0VIF2"/>
<dbReference type="PANTHER" id="PTHR46111">
    <property type="entry name" value="RIBOSOMAL RNA SMALL SUBUNIT METHYLTRANSFERASE I"/>
    <property type="match status" value="1"/>
</dbReference>
<comment type="function">
    <text evidence="6">Catalyzes the 2'-O-methylation of the ribose of cytidine 1402 (C1402) in 16S rRNA.</text>
</comment>
<evidence type="ECO:0000256" key="7">
    <source>
        <dbReference type="SAM" id="MobiDB-lite"/>
    </source>
</evidence>
<comment type="caution">
    <text evidence="9">The sequence shown here is derived from an EMBL/GenBank/DDBJ whole genome shotgun (WGS) entry which is preliminary data.</text>
</comment>
<keyword evidence="1 6" id="KW-0963">Cytoplasm</keyword>
<dbReference type="EMBL" id="JACJVP010000057">
    <property type="protein sequence ID" value="MBB6674891.1"/>
    <property type="molecule type" value="Genomic_DNA"/>
</dbReference>
<evidence type="ECO:0000256" key="6">
    <source>
        <dbReference type="HAMAP-Rule" id="MF_01877"/>
    </source>
</evidence>
<accession>A0A7X0VIF2</accession>
<evidence type="ECO:0000313" key="10">
    <source>
        <dbReference type="Proteomes" id="UP000547209"/>
    </source>
</evidence>
<dbReference type="FunFam" id="3.40.1010.10:FF:000002">
    <property type="entry name" value="Ribosomal RNA small subunit methyltransferase I"/>
    <property type="match status" value="1"/>
</dbReference>
<dbReference type="PIRSF" id="PIRSF005917">
    <property type="entry name" value="MTase_YraL"/>
    <property type="match status" value="1"/>
</dbReference>
<dbReference type="SUPFAM" id="SSF53790">
    <property type="entry name" value="Tetrapyrrole methylase"/>
    <property type="match status" value="1"/>
</dbReference>
<sequence length="317" mass="34462">MRTEDGSAEAEAQVQKSFASRPSDKPGTLYLVATPIGNLEDMTFRAIRTLKEADLIAAEDTRQTRKLLTHYEIGNRLVSYHEHNKEASGPELLRMLEEGSSIALVSDAGIPAISDPGADLAAEAARRGIPVVPIPGANAALSALIVSGLPTDRFLFAGFPPRERKGLEPFLARLDRESATLLFYEAPHRLKKTLLAIVERWGDRRMAIVRELTKRHEEVVRGTVQACLRHLEAHPPLGECCLVIEGADPSASAEGGPDEADGRTAAWWSTLTLAEHVGRYAAAGGEAGGNRKEAMRLAARDRGMSRRDVYQALLDAE</sequence>
<dbReference type="InterPro" id="IPR014776">
    <property type="entry name" value="4pyrrole_Mease_sub2"/>
</dbReference>
<evidence type="ECO:0000256" key="5">
    <source>
        <dbReference type="ARBA" id="ARBA00022691"/>
    </source>
</evidence>
<comment type="catalytic activity">
    <reaction evidence="6">
        <text>cytidine(1402) in 16S rRNA + S-adenosyl-L-methionine = 2'-O-methylcytidine(1402) in 16S rRNA + S-adenosyl-L-homocysteine + H(+)</text>
        <dbReference type="Rhea" id="RHEA:42924"/>
        <dbReference type="Rhea" id="RHEA-COMP:10285"/>
        <dbReference type="Rhea" id="RHEA-COMP:10286"/>
        <dbReference type="ChEBI" id="CHEBI:15378"/>
        <dbReference type="ChEBI" id="CHEBI:57856"/>
        <dbReference type="ChEBI" id="CHEBI:59789"/>
        <dbReference type="ChEBI" id="CHEBI:74495"/>
        <dbReference type="ChEBI" id="CHEBI:82748"/>
        <dbReference type="EC" id="2.1.1.198"/>
    </reaction>
</comment>
<dbReference type="InterPro" id="IPR008189">
    <property type="entry name" value="rRNA_ssu_MeTfrase_I"/>
</dbReference>
<dbReference type="InterPro" id="IPR018063">
    <property type="entry name" value="SAM_MeTrfase_RsmI_CS"/>
</dbReference>
<evidence type="ECO:0000256" key="4">
    <source>
        <dbReference type="ARBA" id="ARBA00022679"/>
    </source>
</evidence>
<keyword evidence="2 6" id="KW-0698">rRNA processing</keyword>
<evidence type="ECO:0000256" key="3">
    <source>
        <dbReference type="ARBA" id="ARBA00022603"/>
    </source>
</evidence>
<comment type="similarity">
    <text evidence="6">Belongs to the methyltransferase superfamily. RsmI family.</text>
</comment>
<keyword evidence="5 6" id="KW-0949">S-adenosyl-L-methionine</keyword>
<dbReference type="Proteomes" id="UP000547209">
    <property type="component" value="Unassembled WGS sequence"/>
</dbReference>
<dbReference type="RefSeq" id="WP_185672777.1">
    <property type="nucleotide sequence ID" value="NZ_JACJVP010000057.1"/>
</dbReference>
<dbReference type="PANTHER" id="PTHR46111:SF1">
    <property type="entry name" value="RIBOSOMAL RNA SMALL SUBUNIT METHYLTRANSFERASE I"/>
    <property type="match status" value="1"/>
</dbReference>
<dbReference type="EC" id="2.1.1.198" evidence="6"/>
<dbReference type="FunFam" id="3.30.950.10:FF:000002">
    <property type="entry name" value="Ribosomal RNA small subunit methyltransferase I"/>
    <property type="match status" value="1"/>
</dbReference>
<dbReference type="Gene3D" id="3.30.950.10">
    <property type="entry name" value="Methyltransferase, Cobalt-precorrin-4 Transmethylase, Domain 2"/>
    <property type="match status" value="1"/>
</dbReference>
<dbReference type="HAMAP" id="MF_01877">
    <property type="entry name" value="16SrRNA_methyltr_I"/>
    <property type="match status" value="1"/>
</dbReference>
<dbReference type="GO" id="GO:0070677">
    <property type="term" value="F:rRNA (cytosine-2'-O-)-methyltransferase activity"/>
    <property type="evidence" value="ECO:0007669"/>
    <property type="project" value="UniProtKB-UniRule"/>
</dbReference>
<evidence type="ECO:0000256" key="2">
    <source>
        <dbReference type="ARBA" id="ARBA00022552"/>
    </source>
</evidence>
<keyword evidence="4 6" id="KW-0808">Transferase</keyword>
<dbReference type="Gene3D" id="3.40.1010.10">
    <property type="entry name" value="Cobalt-precorrin-4 Transmethylase, Domain 1"/>
    <property type="match status" value="1"/>
</dbReference>
<dbReference type="PROSITE" id="PS01296">
    <property type="entry name" value="RSMI"/>
    <property type="match status" value="1"/>
</dbReference>
<dbReference type="InterPro" id="IPR035996">
    <property type="entry name" value="4pyrrol_Methylase_sf"/>
</dbReference>
<protein>
    <recommendedName>
        <fullName evidence="6">Ribosomal RNA small subunit methyltransferase I</fullName>
        <ecNumber evidence="6">2.1.1.198</ecNumber>
    </recommendedName>
    <alternativeName>
        <fullName evidence="6">16S rRNA 2'-O-ribose C1402 methyltransferase</fullName>
    </alternativeName>
    <alternativeName>
        <fullName evidence="6">rRNA (cytidine-2'-O-)-methyltransferase RsmI</fullName>
    </alternativeName>
</protein>
<dbReference type="Pfam" id="PF00590">
    <property type="entry name" value="TP_methylase"/>
    <property type="match status" value="1"/>
</dbReference>
<keyword evidence="10" id="KW-1185">Reference proteome</keyword>
<feature type="domain" description="Tetrapyrrole methylase" evidence="8">
    <location>
        <begin position="28"/>
        <end position="225"/>
    </location>
</feature>
<dbReference type="CDD" id="cd11648">
    <property type="entry name" value="RsmI"/>
    <property type="match status" value="1"/>
</dbReference>
<name>A0A7X0VIF2_9BACL</name>
<reference evidence="9 10" key="1">
    <citation type="submission" date="2020-08" db="EMBL/GenBank/DDBJ databases">
        <title>Cohnella phylogeny.</title>
        <authorList>
            <person name="Dunlap C."/>
        </authorList>
    </citation>
    <scope>NUCLEOTIDE SEQUENCE [LARGE SCALE GENOMIC DNA]</scope>
    <source>
        <strain evidence="9 10">DSM 28246</strain>
    </source>
</reference>
<keyword evidence="3 6" id="KW-0489">Methyltransferase</keyword>
<gene>
    <name evidence="6 9" type="primary">rsmI</name>
    <name evidence="9" type="ORF">H7C19_29855</name>
</gene>
<evidence type="ECO:0000313" key="9">
    <source>
        <dbReference type="EMBL" id="MBB6674891.1"/>
    </source>
</evidence>
<dbReference type="GO" id="GO:0005737">
    <property type="term" value="C:cytoplasm"/>
    <property type="evidence" value="ECO:0007669"/>
    <property type="project" value="UniProtKB-SubCell"/>
</dbReference>
<comment type="subcellular location">
    <subcellularLocation>
        <location evidence="6">Cytoplasm</location>
    </subcellularLocation>
</comment>
<organism evidence="9 10">
    <name type="scientific">Cohnella nanjingensis</name>
    <dbReference type="NCBI Taxonomy" id="1387779"/>
    <lineage>
        <taxon>Bacteria</taxon>
        <taxon>Bacillati</taxon>
        <taxon>Bacillota</taxon>
        <taxon>Bacilli</taxon>
        <taxon>Bacillales</taxon>
        <taxon>Paenibacillaceae</taxon>
        <taxon>Cohnella</taxon>
    </lineage>
</organism>
<evidence type="ECO:0000259" key="8">
    <source>
        <dbReference type="Pfam" id="PF00590"/>
    </source>
</evidence>
<proteinExistence type="inferred from homology"/>
<dbReference type="NCBIfam" id="TIGR00096">
    <property type="entry name" value="16S rRNA (cytidine(1402)-2'-O)-methyltransferase"/>
    <property type="match status" value="1"/>
</dbReference>
<feature type="region of interest" description="Disordered" evidence="7">
    <location>
        <begin position="1"/>
        <end position="23"/>
    </location>
</feature>
<dbReference type="InterPro" id="IPR014777">
    <property type="entry name" value="4pyrrole_Mease_sub1"/>
</dbReference>
<dbReference type="InterPro" id="IPR000878">
    <property type="entry name" value="4pyrrol_Mease"/>
</dbReference>
<evidence type="ECO:0000256" key="1">
    <source>
        <dbReference type="ARBA" id="ARBA00022490"/>
    </source>
</evidence>